<protein>
    <submittedName>
        <fullName evidence="1">Uncharacterized protein</fullName>
    </submittedName>
</protein>
<keyword evidence="2" id="KW-1185">Reference proteome</keyword>
<dbReference type="AlphaFoldDB" id="V6SEI1"/>
<evidence type="ECO:0000313" key="2">
    <source>
        <dbReference type="Proteomes" id="UP000018004"/>
    </source>
</evidence>
<dbReference type="InterPro" id="IPR038026">
    <property type="entry name" value="MtlR-like_sf"/>
</dbReference>
<accession>V6SEI1</accession>
<proteinExistence type="predicted"/>
<comment type="caution">
    <text evidence="1">The sequence shown here is derived from an EMBL/GenBank/DDBJ whole genome shotgun (WGS) entry which is preliminary data.</text>
</comment>
<gene>
    <name evidence="1" type="ORF">FLJC2902T_32490</name>
</gene>
<dbReference type="PATRIC" id="fig|1341181.4.peg.3184"/>
<dbReference type="SUPFAM" id="SSF158668">
    <property type="entry name" value="MtlR-like"/>
    <property type="match status" value="1"/>
</dbReference>
<dbReference type="EMBL" id="AVGG01000053">
    <property type="protein sequence ID" value="ESU22810.1"/>
    <property type="molecule type" value="Genomic_DNA"/>
</dbReference>
<dbReference type="RefSeq" id="WP_023580775.1">
    <property type="nucleotide sequence ID" value="NZ_AVGG01000053.1"/>
</dbReference>
<reference evidence="1 2" key="1">
    <citation type="submission" date="2013-08" db="EMBL/GenBank/DDBJ databases">
        <title>Flavobacterium limnosediminis JC2902 genome sequencing.</title>
        <authorList>
            <person name="Lee K."/>
            <person name="Yi H."/>
            <person name="Park S."/>
            <person name="Chun J."/>
        </authorList>
    </citation>
    <scope>NUCLEOTIDE SEQUENCE [LARGE SCALE GENOMIC DNA]</scope>
    <source>
        <strain evidence="1 2">JC2902</strain>
    </source>
</reference>
<dbReference type="Gene3D" id="1.20.120.330">
    <property type="entry name" value="Nucleotidyltransferases domain 2"/>
    <property type="match status" value="1"/>
</dbReference>
<dbReference type="eggNOG" id="ENOG5033CA9">
    <property type="taxonomic scope" value="Bacteria"/>
</dbReference>
<organism evidence="1 2">
    <name type="scientific">Flavobacterium limnosediminis JC2902</name>
    <dbReference type="NCBI Taxonomy" id="1341181"/>
    <lineage>
        <taxon>Bacteria</taxon>
        <taxon>Pseudomonadati</taxon>
        <taxon>Bacteroidota</taxon>
        <taxon>Flavobacteriia</taxon>
        <taxon>Flavobacteriales</taxon>
        <taxon>Flavobacteriaceae</taxon>
        <taxon>Flavobacterium</taxon>
    </lineage>
</organism>
<name>V6SEI1_9FLAO</name>
<evidence type="ECO:0000313" key="1">
    <source>
        <dbReference type="EMBL" id="ESU22810.1"/>
    </source>
</evidence>
<dbReference type="OrthoDB" id="1375976at2"/>
<sequence>METTRAKVIEAGVDFEESISQIISMLLDVEKDKSISFGYKSASLSFNHRVNLLVDLKFIPKEIISDFQLFAEIRNKFAHIKYVDSFTKCFEIIPEKKNKFLSNFSGSKEGLDDESIYRICFDILCFTLSIWLRVTLSMIGNKKKQELKKTGAVEMMRSFINYDKNNQKKQLSSFLSSITPVIEEIVPDEDFLKSYEELRIKQEEEMKEKFNTKE</sequence>
<dbReference type="Proteomes" id="UP000018004">
    <property type="component" value="Unassembled WGS sequence"/>
</dbReference>